<dbReference type="OrthoDB" id="9099390at2"/>
<dbReference type="AlphaFoldDB" id="A0A1H1JWT9"/>
<evidence type="ECO:0008006" key="3">
    <source>
        <dbReference type="Google" id="ProtNLM"/>
    </source>
</evidence>
<dbReference type="Proteomes" id="UP000183487">
    <property type="component" value="Unassembled WGS sequence"/>
</dbReference>
<proteinExistence type="predicted"/>
<dbReference type="Pfam" id="PF11226">
    <property type="entry name" value="DUF3022"/>
    <property type="match status" value="1"/>
</dbReference>
<sequence length="120" mass="13703">MNESELEQRAEEIELALADIFESPKAPAMSSYDEGTRLFVQISWVVESRGDTTLDARRVLTLTFATAQFERYAEMDTAHRKTFQSRLRAWVKHRFAEQRDGAVTPDDCSLEAAVPDELFS</sequence>
<evidence type="ECO:0000313" key="1">
    <source>
        <dbReference type="EMBL" id="SDR54209.1"/>
    </source>
</evidence>
<name>A0A1H1JWT9_9BURK</name>
<reference evidence="2" key="1">
    <citation type="submission" date="2016-10" db="EMBL/GenBank/DDBJ databases">
        <authorList>
            <person name="Varghese N."/>
        </authorList>
    </citation>
    <scope>NUCLEOTIDE SEQUENCE [LARGE SCALE GENOMIC DNA]</scope>
    <source>
        <strain evidence="2">GAS106B</strain>
    </source>
</reference>
<organism evidence="1 2">
    <name type="scientific">Paraburkholderia fungorum</name>
    <dbReference type="NCBI Taxonomy" id="134537"/>
    <lineage>
        <taxon>Bacteria</taxon>
        <taxon>Pseudomonadati</taxon>
        <taxon>Pseudomonadota</taxon>
        <taxon>Betaproteobacteria</taxon>
        <taxon>Burkholderiales</taxon>
        <taxon>Burkholderiaceae</taxon>
        <taxon>Paraburkholderia</taxon>
    </lineage>
</organism>
<dbReference type="RefSeq" id="WP_074773946.1">
    <property type="nucleotide sequence ID" value="NZ_FNKP01000004.1"/>
</dbReference>
<gene>
    <name evidence="1" type="ORF">SAMN05443245_7376</name>
</gene>
<evidence type="ECO:0000313" key="2">
    <source>
        <dbReference type="Proteomes" id="UP000183487"/>
    </source>
</evidence>
<dbReference type="InterPro" id="IPR021389">
    <property type="entry name" value="DUF3022"/>
</dbReference>
<accession>A0A1H1JWT9</accession>
<dbReference type="EMBL" id="FNKP01000004">
    <property type="protein sequence ID" value="SDR54209.1"/>
    <property type="molecule type" value="Genomic_DNA"/>
</dbReference>
<keyword evidence="2" id="KW-1185">Reference proteome</keyword>
<protein>
    <recommendedName>
        <fullName evidence="3">DUF3022 domain-containing protein</fullName>
    </recommendedName>
</protein>